<protein>
    <recommendedName>
        <fullName evidence="3">ribonuclease H</fullName>
        <ecNumber evidence="3">3.1.26.4</ecNumber>
    </recommendedName>
</protein>
<keyword evidence="11" id="KW-1185">Reference proteome</keyword>
<feature type="region of interest" description="Disordered" evidence="8">
    <location>
        <begin position="197"/>
        <end position="219"/>
    </location>
</feature>
<feature type="region of interest" description="Disordered" evidence="8">
    <location>
        <begin position="1"/>
        <end position="170"/>
    </location>
</feature>
<reference evidence="11" key="1">
    <citation type="submission" date="2017-01" db="EMBL/GenBank/DDBJ databases">
        <authorList>
            <person name="Wang Y."/>
            <person name="White M."/>
            <person name="Kvist S."/>
            <person name="Moncalvo J.-M."/>
        </authorList>
    </citation>
    <scope>NUCLEOTIDE SEQUENCE [LARGE SCALE GENOMIC DNA]</scope>
    <source>
        <strain evidence="11">COL-18-3</strain>
    </source>
</reference>
<proteinExistence type="inferred from homology"/>
<dbReference type="Pfam" id="PF00075">
    <property type="entry name" value="RNase_H"/>
    <property type="match status" value="1"/>
</dbReference>
<comment type="caution">
    <text evidence="10">The sequence shown here is derived from an EMBL/GenBank/DDBJ whole genome shotgun (WGS) entry which is preliminary data.</text>
</comment>
<comment type="catalytic activity">
    <reaction evidence="1">
        <text>Endonucleolytic cleavage to 5'-phosphomonoester.</text>
        <dbReference type="EC" id="3.1.26.4"/>
    </reaction>
</comment>
<evidence type="ECO:0000256" key="6">
    <source>
        <dbReference type="ARBA" id="ARBA00022759"/>
    </source>
</evidence>
<evidence type="ECO:0000256" key="5">
    <source>
        <dbReference type="ARBA" id="ARBA00022723"/>
    </source>
</evidence>
<feature type="domain" description="RNase H type-1" evidence="9">
    <location>
        <begin position="220"/>
        <end position="302"/>
    </location>
</feature>
<keyword evidence="4" id="KW-0540">Nuclease</keyword>
<evidence type="ECO:0000313" key="11">
    <source>
        <dbReference type="Proteomes" id="UP000188320"/>
    </source>
</evidence>
<dbReference type="PROSITE" id="PS50879">
    <property type="entry name" value="RNASE_H_1"/>
    <property type="match status" value="1"/>
</dbReference>
<gene>
    <name evidence="10" type="ORF">AX774_g4665</name>
</gene>
<evidence type="ECO:0000256" key="3">
    <source>
        <dbReference type="ARBA" id="ARBA00012180"/>
    </source>
</evidence>
<evidence type="ECO:0000256" key="7">
    <source>
        <dbReference type="ARBA" id="ARBA00022801"/>
    </source>
</evidence>
<dbReference type="GO" id="GO:0003676">
    <property type="term" value="F:nucleic acid binding"/>
    <property type="evidence" value="ECO:0007669"/>
    <property type="project" value="InterPro"/>
</dbReference>
<evidence type="ECO:0000256" key="1">
    <source>
        <dbReference type="ARBA" id="ARBA00000077"/>
    </source>
</evidence>
<dbReference type="InterPro" id="IPR050092">
    <property type="entry name" value="RNase_H"/>
</dbReference>
<sequence>MEQAQRFMQYLPVEEKKKKTNPPPILITKPSVLTTQPQQSNSTPTTNSGNQPDERGFGKKRKSNRAPLIESSKRFSSGESSDLRIKKEESDVRDHYYQNPRNDFGRKRYYDYSDRDSTSANTNRDDSRRVRDDRRSRHRDRSPEPYRRDSRNSDSYARKSQVPSVFDDIVLKPEKNSEEFVSSTTLSQSTAINATIPSSTILQPGRKTNATDKGGTKGGTNKIFSVYTDGACSGNGKGGSQAGLGVFFGDGDPRNLSERLQGPQTNNRAELMKHVLGHSAIHGNEMADRLAVNGSKLPEATA</sequence>
<dbReference type="EMBL" id="LSSK01000800">
    <property type="protein sequence ID" value="OMH81867.1"/>
    <property type="molecule type" value="Genomic_DNA"/>
</dbReference>
<dbReference type="Proteomes" id="UP000188320">
    <property type="component" value="Unassembled WGS sequence"/>
</dbReference>
<dbReference type="InterPro" id="IPR036397">
    <property type="entry name" value="RNaseH_sf"/>
</dbReference>
<dbReference type="InterPro" id="IPR012337">
    <property type="entry name" value="RNaseH-like_sf"/>
</dbReference>
<dbReference type="PANTHER" id="PTHR10642:SF26">
    <property type="entry name" value="RIBONUCLEASE H1"/>
    <property type="match status" value="1"/>
</dbReference>
<organism evidence="10 11">
    <name type="scientific">Zancudomyces culisetae</name>
    <name type="common">Gut fungus</name>
    <name type="synonym">Smittium culisetae</name>
    <dbReference type="NCBI Taxonomy" id="1213189"/>
    <lineage>
        <taxon>Eukaryota</taxon>
        <taxon>Fungi</taxon>
        <taxon>Fungi incertae sedis</taxon>
        <taxon>Zoopagomycota</taxon>
        <taxon>Kickxellomycotina</taxon>
        <taxon>Harpellomycetes</taxon>
        <taxon>Harpellales</taxon>
        <taxon>Legeriomycetaceae</taxon>
        <taxon>Zancudomyces</taxon>
    </lineage>
</organism>
<feature type="compositionally biased region" description="Basic and acidic residues" evidence="8">
    <location>
        <begin position="81"/>
        <end position="96"/>
    </location>
</feature>
<evidence type="ECO:0000256" key="4">
    <source>
        <dbReference type="ARBA" id="ARBA00022722"/>
    </source>
</evidence>
<feature type="compositionally biased region" description="Low complexity" evidence="8">
    <location>
        <begin position="34"/>
        <end position="51"/>
    </location>
</feature>
<dbReference type="GO" id="GO:0004523">
    <property type="term" value="F:RNA-DNA hybrid ribonuclease activity"/>
    <property type="evidence" value="ECO:0007669"/>
    <property type="project" value="UniProtKB-EC"/>
</dbReference>
<dbReference type="AlphaFoldDB" id="A0A1R1PLP8"/>
<dbReference type="InterPro" id="IPR002156">
    <property type="entry name" value="RNaseH_domain"/>
</dbReference>
<feature type="compositionally biased region" description="Basic and acidic residues" evidence="8">
    <location>
        <begin position="103"/>
        <end position="152"/>
    </location>
</feature>
<evidence type="ECO:0000313" key="10">
    <source>
        <dbReference type="EMBL" id="OMH81867.1"/>
    </source>
</evidence>
<dbReference type="PANTHER" id="PTHR10642">
    <property type="entry name" value="RIBONUCLEASE H1"/>
    <property type="match status" value="1"/>
</dbReference>
<keyword evidence="7" id="KW-0378">Hydrolase</keyword>
<keyword evidence="5" id="KW-0479">Metal-binding</keyword>
<evidence type="ECO:0000259" key="9">
    <source>
        <dbReference type="PROSITE" id="PS50879"/>
    </source>
</evidence>
<dbReference type="Gene3D" id="3.30.420.10">
    <property type="entry name" value="Ribonuclease H-like superfamily/Ribonuclease H"/>
    <property type="match status" value="1"/>
</dbReference>
<evidence type="ECO:0000256" key="8">
    <source>
        <dbReference type="SAM" id="MobiDB-lite"/>
    </source>
</evidence>
<comment type="similarity">
    <text evidence="2">Belongs to the RNase H family.</text>
</comment>
<dbReference type="OrthoDB" id="407198at2759"/>
<evidence type="ECO:0000256" key="2">
    <source>
        <dbReference type="ARBA" id="ARBA00005300"/>
    </source>
</evidence>
<dbReference type="SUPFAM" id="SSF53098">
    <property type="entry name" value="Ribonuclease H-like"/>
    <property type="match status" value="1"/>
</dbReference>
<dbReference type="GO" id="GO:0046872">
    <property type="term" value="F:metal ion binding"/>
    <property type="evidence" value="ECO:0007669"/>
    <property type="project" value="UniProtKB-KW"/>
</dbReference>
<dbReference type="GO" id="GO:0043137">
    <property type="term" value="P:DNA replication, removal of RNA primer"/>
    <property type="evidence" value="ECO:0007669"/>
    <property type="project" value="TreeGrafter"/>
</dbReference>
<name>A0A1R1PLP8_ZANCU</name>
<dbReference type="EC" id="3.1.26.4" evidence="3"/>
<accession>A0A1R1PLP8</accession>
<keyword evidence="6" id="KW-0255">Endonuclease</keyword>